<feature type="non-terminal residue" evidence="1">
    <location>
        <position position="191"/>
    </location>
</feature>
<keyword evidence="2" id="KW-1185">Reference proteome</keyword>
<comment type="caution">
    <text evidence="1">The sequence shown here is derived from an EMBL/GenBank/DDBJ whole genome shotgun (WGS) entry which is preliminary data.</text>
</comment>
<dbReference type="EMBL" id="CAJVPM010042562">
    <property type="protein sequence ID" value="CAG8709383.1"/>
    <property type="molecule type" value="Genomic_DNA"/>
</dbReference>
<organism evidence="1 2">
    <name type="scientific">Scutellospora calospora</name>
    <dbReference type="NCBI Taxonomy" id="85575"/>
    <lineage>
        <taxon>Eukaryota</taxon>
        <taxon>Fungi</taxon>
        <taxon>Fungi incertae sedis</taxon>
        <taxon>Mucoromycota</taxon>
        <taxon>Glomeromycotina</taxon>
        <taxon>Glomeromycetes</taxon>
        <taxon>Diversisporales</taxon>
        <taxon>Gigasporaceae</taxon>
        <taxon>Scutellospora</taxon>
    </lineage>
</organism>
<accession>A0ACA9PHE6</accession>
<sequence length="191" mass="22698">VCWTKDDPTILLQNPTLCHTPKDRIDAFKEFLEKIFKTPRGQSIVIFNRTSQNEAFNRVKLVYLDKKIDYWKSFTARHAIAVIYYNKEYTYVLFEIREICSQPFALENLLNICMIENERSKQNQLNVEKIHQHNKMRSEKYASECKELGGFDFSQKLVPYKMKAQEKLRKNEFYPSFASLIVDFDVTIRCS</sequence>
<reference evidence="1" key="1">
    <citation type="submission" date="2021-06" db="EMBL/GenBank/DDBJ databases">
        <authorList>
            <person name="Kallberg Y."/>
            <person name="Tangrot J."/>
            <person name="Rosling A."/>
        </authorList>
    </citation>
    <scope>NUCLEOTIDE SEQUENCE</scope>
    <source>
        <strain evidence="1">AU212A</strain>
    </source>
</reference>
<feature type="non-terminal residue" evidence="1">
    <location>
        <position position="1"/>
    </location>
</feature>
<gene>
    <name evidence="1" type="ORF">SCALOS_LOCUS10805</name>
</gene>
<evidence type="ECO:0000313" key="1">
    <source>
        <dbReference type="EMBL" id="CAG8709383.1"/>
    </source>
</evidence>
<proteinExistence type="predicted"/>
<dbReference type="Proteomes" id="UP000789860">
    <property type="component" value="Unassembled WGS sequence"/>
</dbReference>
<evidence type="ECO:0000313" key="2">
    <source>
        <dbReference type="Proteomes" id="UP000789860"/>
    </source>
</evidence>
<protein>
    <submittedName>
        <fullName evidence="1">11180_t:CDS:1</fullName>
    </submittedName>
</protein>
<name>A0ACA9PHE6_9GLOM</name>